<dbReference type="GO" id="GO:0000166">
    <property type="term" value="F:nucleotide binding"/>
    <property type="evidence" value="ECO:0007669"/>
    <property type="project" value="UniProtKB-KW"/>
</dbReference>
<evidence type="ECO:0000256" key="3">
    <source>
        <dbReference type="ARBA" id="ARBA00022722"/>
    </source>
</evidence>
<protein>
    <recommendedName>
        <fullName evidence="7">DUF86 domain-containing protein</fullName>
    </recommendedName>
</protein>
<dbReference type="EMBL" id="LAZR01041645">
    <property type="protein sequence ID" value="KKL11463.1"/>
    <property type="molecule type" value="Genomic_DNA"/>
</dbReference>
<dbReference type="Pfam" id="PF01934">
    <property type="entry name" value="HepT-like"/>
    <property type="match status" value="1"/>
</dbReference>
<evidence type="ECO:0000256" key="1">
    <source>
        <dbReference type="ARBA" id="ARBA00022553"/>
    </source>
</evidence>
<evidence type="ECO:0000256" key="4">
    <source>
        <dbReference type="ARBA" id="ARBA00022741"/>
    </source>
</evidence>
<dbReference type="InterPro" id="IPR008201">
    <property type="entry name" value="HepT-like"/>
</dbReference>
<evidence type="ECO:0008006" key="7">
    <source>
        <dbReference type="Google" id="ProtNLM"/>
    </source>
</evidence>
<keyword evidence="2" id="KW-1277">Toxin-antitoxin system</keyword>
<name>A0A0F9DHI0_9ZZZZ</name>
<sequence length="114" mass="13275">MKREVGDYIEDIISAMGKAMDFVKNISYEEFTRDDKTVFAVVRALEIIGEAAKNIPDDIRKNYPLIPWKDMTGMRDKVVHEYFGVQLSIVWIAVKEEIPPLKPIFEEILRDLEE</sequence>
<proteinExistence type="predicted"/>
<comment type="caution">
    <text evidence="6">The sequence shown here is derived from an EMBL/GenBank/DDBJ whole genome shotgun (WGS) entry which is preliminary data.</text>
</comment>
<dbReference type="GO" id="GO:0016787">
    <property type="term" value="F:hydrolase activity"/>
    <property type="evidence" value="ECO:0007669"/>
    <property type="project" value="UniProtKB-KW"/>
</dbReference>
<evidence type="ECO:0000256" key="2">
    <source>
        <dbReference type="ARBA" id="ARBA00022649"/>
    </source>
</evidence>
<evidence type="ECO:0000256" key="5">
    <source>
        <dbReference type="ARBA" id="ARBA00022801"/>
    </source>
</evidence>
<dbReference type="PANTHER" id="PTHR34139">
    <property type="entry name" value="UPF0331 PROTEIN MJ0127"/>
    <property type="match status" value="1"/>
</dbReference>
<organism evidence="6">
    <name type="scientific">marine sediment metagenome</name>
    <dbReference type="NCBI Taxonomy" id="412755"/>
    <lineage>
        <taxon>unclassified sequences</taxon>
        <taxon>metagenomes</taxon>
        <taxon>ecological metagenomes</taxon>
    </lineage>
</organism>
<evidence type="ECO:0000313" key="6">
    <source>
        <dbReference type="EMBL" id="KKL11463.1"/>
    </source>
</evidence>
<dbReference type="AlphaFoldDB" id="A0A0F9DHI0"/>
<reference evidence="6" key="1">
    <citation type="journal article" date="2015" name="Nature">
        <title>Complex archaea that bridge the gap between prokaryotes and eukaryotes.</title>
        <authorList>
            <person name="Spang A."/>
            <person name="Saw J.H."/>
            <person name="Jorgensen S.L."/>
            <person name="Zaremba-Niedzwiedzka K."/>
            <person name="Martijn J."/>
            <person name="Lind A.E."/>
            <person name="van Eijk R."/>
            <person name="Schleper C."/>
            <person name="Guy L."/>
            <person name="Ettema T.J."/>
        </authorList>
    </citation>
    <scope>NUCLEOTIDE SEQUENCE</scope>
</reference>
<keyword evidence="4" id="KW-0547">Nucleotide-binding</keyword>
<keyword evidence="3" id="KW-0540">Nuclease</keyword>
<dbReference type="GO" id="GO:0004540">
    <property type="term" value="F:RNA nuclease activity"/>
    <property type="evidence" value="ECO:0007669"/>
    <property type="project" value="InterPro"/>
</dbReference>
<dbReference type="InterPro" id="IPR051813">
    <property type="entry name" value="HepT_RNase_toxin"/>
</dbReference>
<dbReference type="GO" id="GO:0110001">
    <property type="term" value="C:toxin-antitoxin complex"/>
    <property type="evidence" value="ECO:0007669"/>
    <property type="project" value="InterPro"/>
</dbReference>
<dbReference type="PANTHER" id="PTHR34139:SF1">
    <property type="entry name" value="RNASE MJ1380-RELATED"/>
    <property type="match status" value="1"/>
</dbReference>
<accession>A0A0F9DHI0</accession>
<gene>
    <name evidence="6" type="ORF">LCGC14_2545570</name>
</gene>
<keyword evidence="1" id="KW-0597">Phosphoprotein</keyword>
<keyword evidence="5" id="KW-0378">Hydrolase</keyword>